<dbReference type="Proteomes" id="UP001208570">
    <property type="component" value="Unassembled WGS sequence"/>
</dbReference>
<reference evidence="1" key="1">
    <citation type="journal article" date="2023" name="Mol. Biol. Evol.">
        <title>Third-Generation Sequencing Reveals the Adaptive Role of the Epigenome in Three Deep-Sea Polychaetes.</title>
        <authorList>
            <person name="Perez M."/>
            <person name="Aroh O."/>
            <person name="Sun Y."/>
            <person name="Lan Y."/>
            <person name="Juniper S.K."/>
            <person name="Young C.R."/>
            <person name="Angers B."/>
            <person name="Qian P.Y."/>
        </authorList>
    </citation>
    <scope>NUCLEOTIDE SEQUENCE</scope>
    <source>
        <strain evidence="1">P08H-3</strain>
    </source>
</reference>
<organism evidence="1 2">
    <name type="scientific">Paralvinella palmiformis</name>
    <dbReference type="NCBI Taxonomy" id="53620"/>
    <lineage>
        <taxon>Eukaryota</taxon>
        <taxon>Metazoa</taxon>
        <taxon>Spiralia</taxon>
        <taxon>Lophotrochozoa</taxon>
        <taxon>Annelida</taxon>
        <taxon>Polychaeta</taxon>
        <taxon>Sedentaria</taxon>
        <taxon>Canalipalpata</taxon>
        <taxon>Terebellida</taxon>
        <taxon>Terebelliformia</taxon>
        <taxon>Alvinellidae</taxon>
        <taxon>Paralvinella</taxon>
    </lineage>
</organism>
<protein>
    <submittedName>
        <fullName evidence="1">Uncharacterized protein</fullName>
    </submittedName>
</protein>
<comment type="caution">
    <text evidence="1">The sequence shown here is derived from an EMBL/GenBank/DDBJ whole genome shotgun (WGS) entry which is preliminary data.</text>
</comment>
<keyword evidence="2" id="KW-1185">Reference proteome</keyword>
<accession>A0AAD9JG17</accession>
<evidence type="ECO:0000313" key="2">
    <source>
        <dbReference type="Proteomes" id="UP001208570"/>
    </source>
</evidence>
<proteinExistence type="predicted"/>
<sequence>MRSRAYTLLVTASLLISFFVPRVCYFNIFLCSEVNIISDDPEHSRPNPQCSMTVRHRQSVCRPSGDRITYTLIRYNRSNDTASALSPL</sequence>
<name>A0AAD9JG17_9ANNE</name>
<dbReference type="AlphaFoldDB" id="A0AAD9JG17"/>
<gene>
    <name evidence="1" type="ORF">LSH36_340g06005</name>
</gene>
<evidence type="ECO:0000313" key="1">
    <source>
        <dbReference type="EMBL" id="KAK2152087.1"/>
    </source>
</evidence>
<dbReference type="EMBL" id="JAODUP010000340">
    <property type="protein sequence ID" value="KAK2152087.1"/>
    <property type="molecule type" value="Genomic_DNA"/>
</dbReference>